<dbReference type="Proteomes" id="UP000009282">
    <property type="component" value="Chromosome"/>
</dbReference>
<dbReference type="PROSITE" id="PS50883">
    <property type="entry name" value="EAL"/>
    <property type="match status" value="1"/>
</dbReference>
<dbReference type="Gene3D" id="3.20.20.450">
    <property type="entry name" value="EAL domain"/>
    <property type="match status" value="1"/>
</dbReference>
<sequence length="230" mass="26407">MTHPQVEVEFKMERVVPYFQPIMNLQNNRVWRYECLARLLGDKEHIFLPSEFLTIVERENWNTELTHHIYEQSRRYCVHRNMPWSINLSESDLNDESLVAWLIYSHENTSTTLFGIEISHAALQKYLPVISHLRERCPNLAIIVDDVSTNNAALEQALTLKIQAVKLSGALINSLTIDKQLLTDLVKLCKTNKTKLVAEHIENKLTLALVLSMGIEYGQGFYLSSPSATV</sequence>
<dbReference type="InterPro" id="IPR050706">
    <property type="entry name" value="Cyclic-di-GMP_PDE-like"/>
</dbReference>
<keyword evidence="3" id="KW-1185">Reference proteome</keyword>
<accession>G4QDQ5</accession>
<proteinExistence type="predicted"/>
<dbReference type="SUPFAM" id="SSF141868">
    <property type="entry name" value="EAL domain-like"/>
    <property type="match status" value="1"/>
</dbReference>
<evidence type="ECO:0000313" key="3">
    <source>
        <dbReference type="Proteomes" id="UP000009282"/>
    </source>
</evidence>
<dbReference type="InterPro" id="IPR001633">
    <property type="entry name" value="EAL_dom"/>
</dbReference>
<organism evidence="2 3">
    <name type="scientific">Glaciecola nitratireducens (strain JCM 12485 / KCTC 12276 / FR1064)</name>
    <dbReference type="NCBI Taxonomy" id="1085623"/>
    <lineage>
        <taxon>Bacteria</taxon>
        <taxon>Pseudomonadati</taxon>
        <taxon>Pseudomonadota</taxon>
        <taxon>Gammaproteobacteria</taxon>
        <taxon>Alteromonadales</taxon>
        <taxon>Alteromonadaceae</taxon>
        <taxon>Brumicola</taxon>
    </lineage>
</organism>
<dbReference type="PANTHER" id="PTHR33121">
    <property type="entry name" value="CYCLIC DI-GMP PHOSPHODIESTERASE PDEF"/>
    <property type="match status" value="1"/>
</dbReference>
<dbReference type="AlphaFoldDB" id="G4QDQ5"/>
<evidence type="ECO:0000259" key="1">
    <source>
        <dbReference type="PROSITE" id="PS50883"/>
    </source>
</evidence>
<dbReference type="EMBL" id="CP003060">
    <property type="protein sequence ID" value="AEP31084.1"/>
    <property type="molecule type" value="Genomic_DNA"/>
</dbReference>
<dbReference type="KEGG" id="gni:GNIT_2988"/>
<dbReference type="CDD" id="cd01948">
    <property type="entry name" value="EAL"/>
    <property type="match status" value="1"/>
</dbReference>
<evidence type="ECO:0000313" key="2">
    <source>
        <dbReference type="EMBL" id="AEP31084.1"/>
    </source>
</evidence>
<dbReference type="HOGENOM" id="CLU_000445_70_50_6"/>
<dbReference type="RefSeq" id="WP_014109956.1">
    <property type="nucleotide sequence ID" value="NC_016041.1"/>
</dbReference>
<reference evidence="2 3" key="1">
    <citation type="journal article" date="2011" name="J. Bacteriol.">
        <title>Complete genome sequence of seawater bacterium Glaciecola nitratireducens FR1064T.</title>
        <authorList>
            <person name="Bian F."/>
            <person name="Qin Q.L."/>
            <person name="Xie B.B."/>
            <person name="Shu Y.L."/>
            <person name="Zhang X.Y."/>
            <person name="Yu Y."/>
            <person name="Chen B."/>
            <person name="Chen X.L."/>
            <person name="Zhou B.C."/>
            <person name="Zhang Y.Z."/>
        </authorList>
    </citation>
    <scope>NUCLEOTIDE SEQUENCE [LARGE SCALE GENOMIC DNA]</scope>
    <source>
        <strain evidence="3">JCM 12485 / KCTC 12276 / FR1064</strain>
    </source>
</reference>
<gene>
    <name evidence="2" type="ordered locus">GNIT_2988</name>
</gene>
<dbReference type="eggNOG" id="COG2200">
    <property type="taxonomic scope" value="Bacteria"/>
</dbReference>
<dbReference type="Pfam" id="PF00563">
    <property type="entry name" value="EAL"/>
    <property type="match status" value="1"/>
</dbReference>
<feature type="domain" description="EAL" evidence="1">
    <location>
        <begin position="1"/>
        <end position="230"/>
    </location>
</feature>
<dbReference type="SMART" id="SM00052">
    <property type="entry name" value="EAL"/>
    <property type="match status" value="1"/>
</dbReference>
<name>G4QDQ5_GLANF</name>
<dbReference type="PANTHER" id="PTHR33121:SF79">
    <property type="entry name" value="CYCLIC DI-GMP PHOSPHODIESTERASE PDED-RELATED"/>
    <property type="match status" value="1"/>
</dbReference>
<dbReference type="STRING" id="1085623.GNIT_2988"/>
<dbReference type="OrthoDB" id="5894408at2"/>
<protein>
    <submittedName>
        <fullName evidence="2">Diguanylate phosphodiesterase</fullName>
    </submittedName>
</protein>
<dbReference type="GO" id="GO:0071111">
    <property type="term" value="F:cyclic-guanylate-specific phosphodiesterase activity"/>
    <property type="evidence" value="ECO:0007669"/>
    <property type="project" value="InterPro"/>
</dbReference>
<dbReference type="InterPro" id="IPR035919">
    <property type="entry name" value="EAL_sf"/>
</dbReference>